<feature type="compositionally biased region" description="Basic residues" evidence="1">
    <location>
        <begin position="49"/>
        <end position="60"/>
    </location>
</feature>
<dbReference type="Proteomes" id="UP000472266">
    <property type="component" value="Unplaced"/>
</dbReference>
<keyword evidence="4" id="KW-1185">Reference proteome</keyword>
<feature type="chain" id="PRO_5025572011" evidence="2">
    <location>
        <begin position="21"/>
        <end position="161"/>
    </location>
</feature>
<feature type="signal peptide" evidence="2">
    <location>
        <begin position="1"/>
        <end position="20"/>
    </location>
</feature>
<dbReference type="AlphaFoldDB" id="A0A672TZ60"/>
<protein>
    <submittedName>
        <fullName evidence="3">Uncharacterized protein</fullName>
    </submittedName>
</protein>
<reference evidence="3" key="2">
    <citation type="submission" date="2025-09" db="UniProtKB">
        <authorList>
            <consortium name="Ensembl"/>
        </authorList>
    </citation>
    <scope>IDENTIFICATION</scope>
</reference>
<reference evidence="3" key="1">
    <citation type="submission" date="2025-08" db="UniProtKB">
        <authorList>
            <consortium name="Ensembl"/>
        </authorList>
    </citation>
    <scope>IDENTIFICATION</scope>
</reference>
<feature type="region of interest" description="Disordered" evidence="1">
    <location>
        <begin position="47"/>
        <end position="92"/>
    </location>
</feature>
<sequence length="161" mass="17623">MARQPALPLALLLFYLRAEAEAAARGPAPAPRSAVFRYREGVLGAQPRLRARPAARHHGHPERVPVPRQRPRPPAQPVPAGRRHPGAAPRRAGLGRLHLLPLVPGRAVALRVGREPRLVPLHLGAGPPAPGALPEPRCHHPPRLLLQRRRVPGARHRPWGR</sequence>
<accession>A0A672TZ60</accession>
<gene>
    <name evidence="3" type="primary">LOC115602935</name>
</gene>
<evidence type="ECO:0000256" key="1">
    <source>
        <dbReference type="SAM" id="MobiDB-lite"/>
    </source>
</evidence>
<evidence type="ECO:0000256" key="2">
    <source>
        <dbReference type="SAM" id="SignalP"/>
    </source>
</evidence>
<name>A0A672TZ60_STRHB</name>
<organism evidence="3 4">
    <name type="scientific">Strigops habroptila</name>
    <name type="common">Kakapo</name>
    <dbReference type="NCBI Taxonomy" id="2489341"/>
    <lineage>
        <taxon>Eukaryota</taxon>
        <taxon>Metazoa</taxon>
        <taxon>Chordata</taxon>
        <taxon>Craniata</taxon>
        <taxon>Vertebrata</taxon>
        <taxon>Euteleostomi</taxon>
        <taxon>Archelosauria</taxon>
        <taxon>Archosauria</taxon>
        <taxon>Dinosauria</taxon>
        <taxon>Saurischia</taxon>
        <taxon>Theropoda</taxon>
        <taxon>Coelurosauria</taxon>
        <taxon>Aves</taxon>
        <taxon>Neognathae</taxon>
        <taxon>Neoaves</taxon>
        <taxon>Telluraves</taxon>
        <taxon>Australaves</taxon>
        <taxon>Psittaciformes</taxon>
        <taxon>Psittacidae</taxon>
        <taxon>Strigops</taxon>
    </lineage>
</organism>
<evidence type="ECO:0000313" key="3">
    <source>
        <dbReference type="Ensembl" id="ENSSHBP00005007776.1"/>
    </source>
</evidence>
<proteinExistence type="predicted"/>
<dbReference type="Ensembl" id="ENSSHBT00005009354.1">
    <property type="protein sequence ID" value="ENSSHBP00005007776.1"/>
    <property type="gene ID" value="ENSSHBG00005006774.1"/>
</dbReference>
<keyword evidence="2" id="KW-0732">Signal</keyword>
<evidence type="ECO:0000313" key="4">
    <source>
        <dbReference type="Proteomes" id="UP000472266"/>
    </source>
</evidence>
<dbReference type="GeneTree" id="ENSGT00960000189667"/>